<dbReference type="PANTHER" id="PTHR35004">
    <property type="entry name" value="TRANSPOSASE RV3428C-RELATED"/>
    <property type="match status" value="1"/>
</dbReference>
<dbReference type="AlphaFoldDB" id="A0A1R3U7K2"/>
<reference evidence="3" key="1">
    <citation type="submission" date="2016-10" db="EMBL/GenBank/DDBJ databases">
        <authorList>
            <person name="Wibberg D."/>
        </authorList>
    </citation>
    <scope>NUCLEOTIDE SEQUENCE [LARGE SCALE GENOMIC DNA]</scope>
</reference>
<dbReference type="PROSITE" id="PS50994">
    <property type="entry name" value="INTEGRASE"/>
    <property type="match status" value="1"/>
</dbReference>
<feature type="domain" description="Integrase catalytic" evidence="1">
    <location>
        <begin position="1"/>
        <end position="105"/>
    </location>
</feature>
<dbReference type="InterPro" id="IPR012337">
    <property type="entry name" value="RNaseH-like_sf"/>
</dbReference>
<protein>
    <submittedName>
        <fullName evidence="2">Transposase</fullName>
    </submittedName>
</protein>
<dbReference type="SUPFAM" id="SSF53098">
    <property type="entry name" value="Ribonuclease H-like"/>
    <property type="match status" value="1"/>
</dbReference>
<accession>A0A1R3U7K2</accession>
<evidence type="ECO:0000313" key="2">
    <source>
        <dbReference type="EMBL" id="SCX35647.1"/>
    </source>
</evidence>
<organism evidence="2 3">
    <name type="scientific">Agrobacterium rosae</name>
    <dbReference type="NCBI Taxonomy" id="1972867"/>
    <lineage>
        <taxon>Bacteria</taxon>
        <taxon>Pseudomonadati</taxon>
        <taxon>Pseudomonadota</taxon>
        <taxon>Alphaproteobacteria</taxon>
        <taxon>Hyphomicrobiales</taxon>
        <taxon>Rhizobiaceae</taxon>
        <taxon>Rhizobium/Agrobacterium group</taxon>
        <taxon>Agrobacterium</taxon>
    </lineage>
</organism>
<dbReference type="InterPro" id="IPR001584">
    <property type="entry name" value="Integrase_cat-core"/>
</dbReference>
<gene>
    <name evidence="2" type="ORF">DSM25559_5069</name>
</gene>
<dbReference type="GO" id="GO:0015074">
    <property type="term" value="P:DNA integration"/>
    <property type="evidence" value="ECO:0007669"/>
    <property type="project" value="InterPro"/>
</dbReference>
<evidence type="ECO:0000313" key="3">
    <source>
        <dbReference type="Proteomes" id="UP000187891"/>
    </source>
</evidence>
<evidence type="ECO:0000259" key="1">
    <source>
        <dbReference type="PROSITE" id="PS50994"/>
    </source>
</evidence>
<name>A0A1R3U7K2_9HYPH</name>
<dbReference type="PANTHER" id="PTHR35004:SF8">
    <property type="entry name" value="TRANSPOSASE RV3428C-RELATED"/>
    <property type="match status" value="1"/>
</dbReference>
<dbReference type="STRING" id="1907666.DSM25559_5069"/>
<dbReference type="Proteomes" id="UP000187891">
    <property type="component" value="Unassembled WGS sequence"/>
</dbReference>
<sequence length="115" mass="13117">MCDNLKAGVAKALWFAPTLDATFAAMAEHYDTTILPTRSRKPRDKAKVEGAVLIVERWILARLRNRRFFSLADLNAAISVLLDDLNNRPMRHIGKSRRDLFKEVQKRALAPLPFD</sequence>
<proteinExistence type="predicted"/>
<dbReference type="EMBL" id="FMUE01000022">
    <property type="protein sequence ID" value="SCX35647.1"/>
    <property type="molecule type" value="Genomic_DNA"/>
</dbReference>